<dbReference type="InterPro" id="IPR000866">
    <property type="entry name" value="AhpC/TSA"/>
</dbReference>
<dbReference type="Proteomes" id="UP000516305">
    <property type="component" value="Chromosome"/>
</dbReference>
<evidence type="ECO:0000256" key="1">
    <source>
        <dbReference type="ARBA" id="ARBA00004196"/>
    </source>
</evidence>
<name>A0A7H0VC78_9FLAO</name>
<organism evidence="7 8">
    <name type="scientific">Croceimicrobium hydrocarbonivorans</name>
    <dbReference type="NCBI Taxonomy" id="2761580"/>
    <lineage>
        <taxon>Bacteria</taxon>
        <taxon>Pseudomonadati</taxon>
        <taxon>Bacteroidota</taxon>
        <taxon>Flavobacteriia</taxon>
        <taxon>Flavobacteriales</taxon>
        <taxon>Owenweeksiaceae</taxon>
        <taxon>Croceimicrobium</taxon>
    </lineage>
</organism>
<keyword evidence="4" id="KW-0676">Redox-active center</keyword>
<dbReference type="Gene3D" id="3.40.30.10">
    <property type="entry name" value="Glutaredoxin"/>
    <property type="match status" value="1"/>
</dbReference>
<reference evidence="7 8" key="1">
    <citation type="submission" date="2020-08" db="EMBL/GenBank/DDBJ databases">
        <title>Croceimicrobium hydrocarbonivorans gen. nov., sp. nov., a novel marine bacterium isolated from a bacterial consortium that degrades polyethylene terephthalate.</title>
        <authorList>
            <person name="Liu R."/>
        </authorList>
    </citation>
    <scope>NUCLEOTIDE SEQUENCE [LARGE SCALE GENOMIC DNA]</scope>
    <source>
        <strain evidence="7 8">A20-9</strain>
    </source>
</reference>
<dbReference type="InterPro" id="IPR013766">
    <property type="entry name" value="Thioredoxin_domain"/>
</dbReference>
<evidence type="ECO:0000313" key="8">
    <source>
        <dbReference type="Proteomes" id="UP000516305"/>
    </source>
</evidence>
<keyword evidence="2" id="KW-0201">Cytochrome c-type biogenesis</keyword>
<dbReference type="AlphaFoldDB" id="A0A7H0VC78"/>
<sequence length="184" mass="20345">MNIFRKPLFIIGLAALSFVGLSFVEGLNKMPDEEQSRGLGIGSKAPEIEMNDPNGQVRKLSDLQGKVVLIDFWAAWCKPCRRENPNVVATYNDYKNTSFKEGEGFTVLSVSLDQNKSQWIAAIEQDKLAWENHVSDLKGWSNAAAATYGVQSIPATFLIGGDGTILAKNLRGRALRNVLEKMKK</sequence>
<dbReference type="KEGG" id="chyd:H4K34_13190"/>
<proteinExistence type="predicted"/>
<dbReference type="PANTHER" id="PTHR42852">
    <property type="entry name" value="THIOL:DISULFIDE INTERCHANGE PROTEIN DSBE"/>
    <property type="match status" value="1"/>
</dbReference>
<dbReference type="RefSeq" id="WP_210757855.1">
    <property type="nucleotide sequence ID" value="NZ_CP060139.1"/>
</dbReference>
<keyword evidence="3" id="KW-1015">Disulfide bond</keyword>
<dbReference type="InterPro" id="IPR050553">
    <property type="entry name" value="Thioredoxin_ResA/DsbE_sf"/>
</dbReference>
<dbReference type="GO" id="GO:0016209">
    <property type="term" value="F:antioxidant activity"/>
    <property type="evidence" value="ECO:0007669"/>
    <property type="project" value="InterPro"/>
</dbReference>
<dbReference type="EMBL" id="CP060139">
    <property type="protein sequence ID" value="QNR23326.1"/>
    <property type="molecule type" value="Genomic_DNA"/>
</dbReference>
<evidence type="ECO:0000256" key="2">
    <source>
        <dbReference type="ARBA" id="ARBA00022748"/>
    </source>
</evidence>
<dbReference type="PROSITE" id="PS51352">
    <property type="entry name" value="THIOREDOXIN_2"/>
    <property type="match status" value="1"/>
</dbReference>
<dbReference type="GO" id="GO:0017004">
    <property type="term" value="P:cytochrome complex assembly"/>
    <property type="evidence" value="ECO:0007669"/>
    <property type="project" value="UniProtKB-KW"/>
</dbReference>
<keyword evidence="8" id="KW-1185">Reference proteome</keyword>
<dbReference type="Pfam" id="PF00578">
    <property type="entry name" value="AhpC-TSA"/>
    <property type="match status" value="1"/>
</dbReference>
<evidence type="ECO:0000313" key="7">
    <source>
        <dbReference type="EMBL" id="QNR23326.1"/>
    </source>
</evidence>
<dbReference type="GO" id="GO:0030313">
    <property type="term" value="C:cell envelope"/>
    <property type="evidence" value="ECO:0007669"/>
    <property type="project" value="UniProtKB-SubCell"/>
</dbReference>
<dbReference type="GO" id="GO:0016491">
    <property type="term" value="F:oxidoreductase activity"/>
    <property type="evidence" value="ECO:0007669"/>
    <property type="project" value="InterPro"/>
</dbReference>
<evidence type="ECO:0000256" key="5">
    <source>
        <dbReference type="SAM" id="MobiDB-lite"/>
    </source>
</evidence>
<protein>
    <submittedName>
        <fullName evidence="7">TlpA family protein disulfide reductase</fullName>
    </submittedName>
</protein>
<gene>
    <name evidence="7" type="ORF">H4K34_13190</name>
</gene>
<dbReference type="SUPFAM" id="SSF52833">
    <property type="entry name" value="Thioredoxin-like"/>
    <property type="match status" value="1"/>
</dbReference>
<feature type="region of interest" description="Disordered" evidence="5">
    <location>
        <begin position="35"/>
        <end position="54"/>
    </location>
</feature>
<feature type="domain" description="Thioredoxin" evidence="6">
    <location>
        <begin position="39"/>
        <end position="184"/>
    </location>
</feature>
<dbReference type="CDD" id="cd02966">
    <property type="entry name" value="TlpA_like_family"/>
    <property type="match status" value="1"/>
</dbReference>
<evidence type="ECO:0000256" key="3">
    <source>
        <dbReference type="ARBA" id="ARBA00023157"/>
    </source>
</evidence>
<comment type="subcellular location">
    <subcellularLocation>
        <location evidence="1">Cell envelope</location>
    </subcellularLocation>
</comment>
<accession>A0A7H0VC78</accession>
<evidence type="ECO:0000256" key="4">
    <source>
        <dbReference type="ARBA" id="ARBA00023284"/>
    </source>
</evidence>
<dbReference type="PANTHER" id="PTHR42852:SF6">
    <property type="entry name" value="THIOL:DISULFIDE INTERCHANGE PROTEIN DSBE"/>
    <property type="match status" value="1"/>
</dbReference>
<dbReference type="InterPro" id="IPR036249">
    <property type="entry name" value="Thioredoxin-like_sf"/>
</dbReference>
<evidence type="ECO:0000259" key="6">
    <source>
        <dbReference type="PROSITE" id="PS51352"/>
    </source>
</evidence>